<dbReference type="KEGG" id="mabb:MASS_0968"/>
<dbReference type="FunFam" id="1.10.10.60:FF:000141">
    <property type="entry name" value="TetR family transcriptional regulator"/>
    <property type="match status" value="1"/>
</dbReference>
<comment type="subunit">
    <text evidence="1">Homodimer.</text>
</comment>
<dbReference type="Pfam" id="PF00440">
    <property type="entry name" value="TetR_N"/>
    <property type="match status" value="1"/>
</dbReference>
<dbReference type="Gene3D" id="1.10.10.60">
    <property type="entry name" value="Homeodomain-like"/>
    <property type="match status" value="1"/>
</dbReference>
<dbReference type="GO" id="GO:0003700">
    <property type="term" value="F:DNA-binding transcription factor activity"/>
    <property type="evidence" value="ECO:0007669"/>
    <property type="project" value="TreeGrafter"/>
</dbReference>
<dbReference type="Gene3D" id="1.10.357.10">
    <property type="entry name" value="Tetracycline Repressor, domain 2"/>
    <property type="match status" value="1"/>
</dbReference>
<accession>A0AB33A739</accession>
<gene>
    <name evidence="8" type="ORF">MASS_0968</name>
</gene>
<dbReference type="Pfam" id="PF21313">
    <property type="entry name" value="EthR_C"/>
    <property type="match status" value="1"/>
</dbReference>
<reference evidence="8 9" key="1">
    <citation type="journal article" date="2013" name="Genome Announc.">
        <title>Complete Genome Sequence of Mycobacterium massiliense Clinical Strain Asan 50594, Belonging to the Type II Genotype.</title>
        <authorList>
            <person name="Kim B.J."/>
            <person name="Kim B.R."/>
            <person name="Hong S.H."/>
            <person name="Seok S.H."/>
            <person name="Kook Y.H."/>
            <person name="Kim B.J."/>
        </authorList>
    </citation>
    <scope>NUCLEOTIDE SEQUENCE [LARGE SCALE GENOMIC DNA]</scope>
    <source>
        <strain evidence="8 9">50594</strain>
    </source>
</reference>
<dbReference type="PANTHER" id="PTHR30055">
    <property type="entry name" value="HTH-TYPE TRANSCRIPTIONAL REGULATOR RUTR"/>
    <property type="match status" value="1"/>
</dbReference>
<evidence type="ECO:0000256" key="4">
    <source>
        <dbReference type="ARBA" id="ARBA00023163"/>
    </source>
</evidence>
<dbReference type="SUPFAM" id="SSF48498">
    <property type="entry name" value="Tetracyclin repressor-like, C-terminal domain"/>
    <property type="match status" value="1"/>
</dbReference>
<evidence type="ECO:0000256" key="2">
    <source>
        <dbReference type="ARBA" id="ARBA00023015"/>
    </source>
</evidence>
<keyword evidence="3 5" id="KW-0238">DNA-binding</keyword>
<evidence type="ECO:0000313" key="8">
    <source>
        <dbReference type="EMBL" id="AGM27570.1"/>
    </source>
</evidence>
<dbReference type="GO" id="GO:0045892">
    <property type="term" value="P:negative regulation of DNA-templated transcription"/>
    <property type="evidence" value="ECO:0007669"/>
    <property type="project" value="UniProtKB-ARBA"/>
</dbReference>
<protein>
    <submittedName>
        <fullName evidence="8">HTH-type transcriptional regulator EthR</fullName>
    </submittedName>
</protein>
<evidence type="ECO:0000256" key="5">
    <source>
        <dbReference type="PROSITE-ProRule" id="PRU00335"/>
    </source>
</evidence>
<dbReference type="EMBL" id="CP004374">
    <property type="protein sequence ID" value="AGM27570.1"/>
    <property type="molecule type" value="Genomic_DNA"/>
</dbReference>
<evidence type="ECO:0000259" key="7">
    <source>
        <dbReference type="PROSITE" id="PS50977"/>
    </source>
</evidence>
<name>A0AB33A739_9MYCO</name>
<evidence type="ECO:0000256" key="3">
    <source>
        <dbReference type="ARBA" id="ARBA00023125"/>
    </source>
</evidence>
<feature type="DNA-binding region" description="H-T-H motif" evidence="5">
    <location>
        <begin position="51"/>
        <end position="70"/>
    </location>
</feature>
<keyword evidence="4" id="KW-0804">Transcription</keyword>
<dbReference type="InterPro" id="IPR049397">
    <property type="entry name" value="EthR_C"/>
</dbReference>
<dbReference type="PRINTS" id="PR00455">
    <property type="entry name" value="HTHTETR"/>
</dbReference>
<organism evidence="8 9">
    <name type="scientific">Mycobacteroides abscessus subsp. bolletii 50594</name>
    <dbReference type="NCBI Taxonomy" id="1303024"/>
    <lineage>
        <taxon>Bacteria</taxon>
        <taxon>Bacillati</taxon>
        <taxon>Actinomycetota</taxon>
        <taxon>Actinomycetes</taxon>
        <taxon>Mycobacteriales</taxon>
        <taxon>Mycobacteriaceae</taxon>
        <taxon>Mycobacteroides</taxon>
        <taxon>Mycobacteroides abscessus</taxon>
    </lineage>
</organism>
<evidence type="ECO:0000256" key="1">
    <source>
        <dbReference type="ARBA" id="ARBA00011738"/>
    </source>
</evidence>
<dbReference type="PANTHER" id="PTHR30055:SF184">
    <property type="entry name" value="HTH-TYPE TRANSCRIPTIONAL REGULATOR ETHR"/>
    <property type="match status" value="1"/>
</dbReference>
<dbReference type="PROSITE" id="PS50977">
    <property type="entry name" value="HTH_TETR_2"/>
    <property type="match status" value="1"/>
</dbReference>
<dbReference type="GO" id="GO:0000976">
    <property type="term" value="F:transcription cis-regulatory region binding"/>
    <property type="evidence" value="ECO:0007669"/>
    <property type="project" value="TreeGrafter"/>
</dbReference>
<feature type="region of interest" description="Disordered" evidence="6">
    <location>
        <begin position="1"/>
        <end position="27"/>
    </location>
</feature>
<evidence type="ECO:0000256" key="6">
    <source>
        <dbReference type="SAM" id="MobiDB-lite"/>
    </source>
</evidence>
<dbReference type="InterPro" id="IPR009057">
    <property type="entry name" value="Homeodomain-like_sf"/>
</dbReference>
<feature type="domain" description="HTH tetR-type" evidence="7">
    <location>
        <begin position="28"/>
        <end position="88"/>
    </location>
</feature>
<proteinExistence type="predicted"/>
<dbReference type="SUPFAM" id="SSF46689">
    <property type="entry name" value="Homeodomain-like"/>
    <property type="match status" value="1"/>
</dbReference>
<sequence>MSITLKNAQVDVTKPATRGRKTTRPSGDERIQAILATAEELLGQRPLADVSVDDLARGAGISRPTFYFYFSSKEAVLLTLAERIIEEADANVASIDPAAMTSPAQYWRAVIKAYFDAFGSHRALTVALSSMQGTSPELDQRWSEVTENWVANTTVGIEAERARGAAPSVVPARDIAIALNLINQAMMRATFTGQQPAVDDGKVVDTLLHVWLNAIYGGVCANS</sequence>
<keyword evidence="2" id="KW-0805">Transcription regulation</keyword>
<dbReference type="InterPro" id="IPR036271">
    <property type="entry name" value="Tet_transcr_reg_TetR-rel_C_sf"/>
</dbReference>
<dbReference type="InterPro" id="IPR001647">
    <property type="entry name" value="HTH_TetR"/>
</dbReference>
<dbReference type="AlphaFoldDB" id="A0AB33A739"/>
<dbReference type="Proteomes" id="UP000013961">
    <property type="component" value="Chromosome"/>
</dbReference>
<dbReference type="InterPro" id="IPR050109">
    <property type="entry name" value="HTH-type_TetR-like_transc_reg"/>
</dbReference>
<evidence type="ECO:0000313" key="9">
    <source>
        <dbReference type="Proteomes" id="UP000013961"/>
    </source>
</evidence>